<reference evidence="1 2" key="1">
    <citation type="journal article" date="2022" name="Plant J.">
        <title>Chromosome-level genome of Camellia lanceoleosa provides a valuable resource for understanding genome evolution and self-incompatibility.</title>
        <authorList>
            <person name="Gong W."/>
            <person name="Xiao S."/>
            <person name="Wang L."/>
            <person name="Liao Z."/>
            <person name="Chang Y."/>
            <person name="Mo W."/>
            <person name="Hu G."/>
            <person name="Li W."/>
            <person name="Zhao G."/>
            <person name="Zhu H."/>
            <person name="Hu X."/>
            <person name="Ji K."/>
            <person name="Xiang X."/>
            <person name="Song Q."/>
            <person name="Yuan D."/>
            <person name="Jin S."/>
            <person name="Zhang L."/>
        </authorList>
    </citation>
    <scope>NUCLEOTIDE SEQUENCE [LARGE SCALE GENOMIC DNA]</scope>
    <source>
        <strain evidence="1">SQ_2022a</strain>
    </source>
</reference>
<name>A0ACC0G5R4_9ERIC</name>
<comment type="caution">
    <text evidence="1">The sequence shown here is derived from an EMBL/GenBank/DDBJ whole genome shotgun (WGS) entry which is preliminary data.</text>
</comment>
<sequence length="114" mass="12930">MAVPFTALSNIGSFSCSRSLSQMNLVVASRSPPYSSGTSFQRKTGNPSSVRASAEVTELQSKVTQKSIFRCKHWESSGKACWKDCDRIRERLWLQRLLISSCHQGLYDSRRRLR</sequence>
<dbReference type="EMBL" id="CM045767">
    <property type="protein sequence ID" value="KAI7996179.1"/>
    <property type="molecule type" value="Genomic_DNA"/>
</dbReference>
<evidence type="ECO:0000313" key="1">
    <source>
        <dbReference type="EMBL" id="KAI7996179.1"/>
    </source>
</evidence>
<evidence type="ECO:0000313" key="2">
    <source>
        <dbReference type="Proteomes" id="UP001060215"/>
    </source>
</evidence>
<organism evidence="1 2">
    <name type="scientific">Camellia lanceoleosa</name>
    <dbReference type="NCBI Taxonomy" id="1840588"/>
    <lineage>
        <taxon>Eukaryota</taxon>
        <taxon>Viridiplantae</taxon>
        <taxon>Streptophyta</taxon>
        <taxon>Embryophyta</taxon>
        <taxon>Tracheophyta</taxon>
        <taxon>Spermatophyta</taxon>
        <taxon>Magnoliopsida</taxon>
        <taxon>eudicotyledons</taxon>
        <taxon>Gunneridae</taxon>
        <taxon>Pentapetalae</taxon>
        <taxon>asterids</taxon>
        <taxon>Ericales</taxon>
        <taxon>Theaceae</taxon>
        <taxon>Camellia</taxon>
    </lineage>
</organism>
<accession>A0ACC0G5R4</accession>
<gene>
    <name evidence="1" type="ORF">LOK49_LG10G00081</name>
</gene>
<proteinExistence type="predicted"/>
<protein>
    <submittedName>
        <fullName evidence="1">Uncharacterized protein</fullName>
    </submittedName>
</protein>
<dbReference type="Proteomes" id="UP001060215">
    <property type="component" value="Chromosome 10"/>
</dbReference>
<keyword evidence="2" id="KW-1185">Reference proteome</keyword>